<dbReference type="GO" id="GO:0009522">
    <property type="term" value="C:photosystem I"/>
    <property type="evidence" value="ECO:0007669"/>
    <property type="project" value="UniProtKB-KW"/>
</dbReference>
<keyword evidence="8" id="KW-0472">Membrane</keyword>
<evidence type="ECO:0000259" key="10">
    <source>
        <dbReference type="Pfam" id="PF03732"/>
    </source>
</evidence>
<dbReference type="InterPro" id="IPR008796">
    <property type="entry name" value="PSAN"/>
</dbReference>
<accession>Q60E16</accession>
<evidence type="ECO:0000256" key="4">
    <source>
        <dbReference type="ARBA" id="ARBA00022531"/>
    </source>
</evidence>
<keyword evidence="7" id="KW-0793">Thylakoid</keyword>
<evidence type="ECO:0000256" key="8">
    <source>
        <dbReference type="ARBA" id="ARBA00023136"/>
    </source>
</evidence>
<dbReference type="Pfam" id="PF05479">
    <property type="entry name" value="PsaN"/>
    <property type="match status" value="1"/>
</dbReference>
<evidence type="ECO:0000256" key="6">
    <source>
        <dbReference type="ARBA" id="ARBA00022836"/>
    </source>
</evidence>
<sequence>MGSTSGIDDLALPPGQAYRFSSLDFITDNFGKISLLDSNSNQSGGDDDSAPFGLPNSAKIYSNTFSAELTTNHPGESIKTSTPSPSFVGDTPAYPEITMRLPDDLAMVFRSRALSPIRSSFREVGVILQPLNSCSSTEIAEYISESDCDLATNIEHINYGDFDDHFDFDNFSCYDGYYDDFDDDYTPLYFGVFMADNETEAQKEADCPPYAREIASSPSTAGLTPDCPTREDTIRISLYTLQLAREGINERTRNIRVPPEYLIFETHSMHDAEYDTKGIITESDATHPTTTMKESPPSQATCVENWLVGLPRGSIRSWGELRDHFVANFQGTFERPGTHFELYNVIQKPDESLSDYIRRFSEKRNKISNITVDNIIAAFTNDQLIGKFERKPPRTVKQMYEGKICHKTRKDYGLCCGTPEDRVFARGHRKNVRGSIIPNFTGTLALHRAMAGVNNNLVSLKPAAAVPQSVASSALPKRVHPRPNARKPPLPPFQIRPLLFRSDRINRGEMILGIPSIFSLLESSSKFVWKSWDSSSIRIPFSTRTLNLPSPSLVTRRLRVCPCAVVAAASPAVRRRRSIVVVAREGHRRVRQVVAVLVHPSVSAKDRRSTAVVVDPIVTAASTSSSSPSPFGCRPPPSVPRCPPFVPPGRRSPASMPGRAAAGGDVIADVIVDVSRRPRAPDCEVAEISPRGSLGSPCLVYKGVIMIREWCTALNCVMQRVPPKLEQQGGGSRAALLGLAAMFAATAAGQAGQARASVFDEYVEKSKTNKMRMAACHALALLVSDAAAIDIAEEEEEERKRGFVRLTSGPMANYHIFTVSTSKYTIFGCPTAKTIIFACPVANFAMYEKANEYDKVDDVVKASKQSAGSWKPKKDNNHGASGSGTNHKDCKRKPEDLVGTTSNFQHQRPRVNTYDEIMNGPCTHHTNSKHDAKDCFIYKQFAEQYAAQSKKPTDGEAGTSTRKKDDAELGQRRFSGP</sequence>
<dbReference type="GO" id="GO:0009535">
    <property type="term" value="C:chloroplast thylakoid membrane"/>
    <property type="evidence" value="ECO:0007669"/>
    <property type="project" value="UniProtKB-SubCell"/>
</dbReference>
<dbReference type="AlphaFoldDB" id="Q60E16"/>
<feature type="region of interest" description="Disordered" evidence="9">
    <location>
        <begin position="864"/>
        <end position="916"/>
    </location>
</feature>
<feature type="compositionally biased region" description="Basic and acidic residues" evidence="9">
    <location>
        <begin position="886"/>
        <end position="896"/>
    </location>
</feature>
<evidence type="ECO:0000256" key="1">
    <source>
        <dbReference type="ARBA" id="ARBA00004622"/>
    </source>
</evidence>
<comment type="subcellular location">
    <subcellularLocation>
        <location evidence="1">Plastid</location>
        <location evidence="1">Chloroplast thylakoid membrane</location>
        <topology evidence="1">Peripheral membrane protein</topology>
        <orientation evidence="1">Lumenal side</orientation>
    </subcellularLocation>
</comment>
<feature type="region of interest" description="Disordered" evidence="9">
    <location>
        <begin position="946"/>
        <end position="977"/>
    </location>
</feature>
<feature type="compositionally biased region" description="Basic and acidic residues" evidence="9">
    <location>
        <begin position="962"/>
        <end position="971"/>
    </location>
</feature>
<name>Q60E16_ORYSJ</name>
<comment type="similarity">
    <text evidence="2">Belongs to the psaN family.</text>
</comment>
<organism evidence="11 12">
    <name type="scientific">Oryza sativa subsp. japonica</name>
    <name type="common">Rice</name>
    <dbReference type="NCBI Taxonomy" id="39947"/>
    <lineage>
        <taxon>Eukaryota</taxon>
        <taxon>Viridiplantae</taxon>
        <taxon>Streptophyta</taxon>
        <taxon>Embryophyta</taxon>
        <taxon>Tracheophyta</taxon>
        <taxon>Spermatophyta</taxon>
        <taxon>Magnoliopsida</taxon>
        <taxon>Liliopsida</taxon>
        <taxon>Poales</taxon>
        <taxon>Poaceae</taxon>
        <taxon>BOP clade</taxon>
        <taxon>Oryzoideae</taxon>
        <taxon>Oryzeae</taxon>
        <taxon>Oryzinae</taxon>
        <taxon>Oryza</taxon>
        <taxon>Oryza sativa</taxon>
    </lineage>
</organism>
<protein>
    <recommendedName>
        <fullName evidence="10">Retrotransposon gag domain-containing protein</fullName>
    </recommendedName>
</protein>
<dbReference type="PANTHER" id="PTHR33223:SF8">
    <property type="entry name" value="OS04G0172440 PROTEIN"/>
    <property type="match status" value="1"/>
</dbReference>
<keyword evidence="6" id="KW-0603">Photosystem I</keyword>
<dbReference type="GO" id="GO:0015979">
    <property type="term" value="P:photosynthesis"/>
    <property type="evidence" value="ECO:0007669"/>
    <property type="project" value="UniProtKB-KW"/>
</dbReference>
<evidence type="ECO:0000256" key="5">
    <source>
        <dbReference type="ARBA" id="ARBA00022640"/>
    </source>
</evidence>
<evidence type="ECO:0000256" key="3">
    <source>
        <dbReference type="ARBA" id="ARBA00022528"/>
    </source>
</evidence>
<dbReference type="Proteomes" id="UP000000763">
    <property type="component" value="Chromosome 5"/>
</dbReference>
<evidence type="ECO:0000313" key="12">
    <source>
        <dbReference type="Proteomes" id="UP000000763"/>
    </source>
</evidence>
<keyword evidence="4" id="KW-0602">Photosynthesis</keyword>
<evidence type="ECO:0000256" key="9">
    <source>
        <dbReference type="SAM" id="MobiDB-lite"/>
    </source>
</evidence>
<keyword evidence="3" id="KW-0150">Chloroplast</keyword>
<dbReference type="EMBL" id="AC137606">
    <property type="protein sequence ID" value="AAV24816.1"/>
    <property type="molecule type" value="Genomic_DNA"/>
</dbReference>
<reference evidence="12" key="2">
    <citation type="journal article" date="2008" name="Nucleic Acids Res.">
        <title>The rice annotation project database (RAP-DB): 2008 update.</title>
        <authorList>
            <consortium name="The rice annotation project (RAP)"/>
        </authorList>
    </citation>
    <scope>GENOME REANNOTATION</scope>
    <source>
        <strain evidence="12">cv. Nipponbare</strain>
    </source>
</reference>
<feature type="domain" description="Retrotransposon gag" evidence="10">
    <location>
        <begin position="305"/>
        <end position="380"/>
    </location>
</feature>
<proteinExistence type="inferred from homology"/>
<dbReference type="Pfam" id="PF03732">
    <property type="entry name" value="Retrotrans_gag"/>
    <property type="match status" value="1"/>
</dbReference>
<reference evidence="12" key="1">
    <citation type="journal article" date="2005" name="Nature">
        <title>The map-based sequence of the rice genome.</title>
        <authorList>
            <consortium name="International rice genome sequencing project (IRGSP)"/>
            <person name="Matsumoto T."/>
            <person name="Wu J."/>
            <person name="Kanamori H."/>
            <person name="Katayose Y."/>
            <person name="Fujisawa M."/>
            <person name="Namiki N."/>
            <person name="Mizuno H."/>
            <person name="Yamamoto K."/>
            <person name="Antonio B.A."/>
            <person name="Baba T."/>
            <person name="Sakata K."/>
            <person name="Nagamura Y."/>
            <person name="Aoki H."/>
            <person name="Arikawa K."/>
            <person name="Arita K."/>
            <person name="Bito T."/>
            <person name="Chiden Y."/>
            <person name="Fujitsuka N."/>
            <person name="Fukunaka R."/>
            <person name="Hamada M."/>
            <person name="Harada C."/>
            <person name="Hayashi A."/>
            <person name="Hijishita S."/>
            <person name="Honda M."/>
            <person name="Hosokawa S."/>
            <person name="Ichikawa Y."/>
            <person name="Idonuma A."/>
            <person name="Iijima M."/>
            <person name="Ikeda M."/>
            <person name="Ikeno M."/>
            <person name="Ito K."/>
            <person name="Ito S."/>
            <person name="Ito T."/>
            <person name="Ito Y."/>
            <person name="Ito Y."/>
            <person name="Iwabuchi A."/>
            <person name="Kamiya K."/>
            <person name="Karasawa W."/>
            <person name="Kurita K."/>
            <person name="Katagiri S."/>
            <person name="Kikuta A."/>
            <person name="Kobayashi H."/>
            <person name="Kobayashi N."/>
            <person name="Machita K."/>
            <person name="Maehara T."/>
            <person name="Masukawa M."/>
            <person name="Mizubayashi T."/>
            <person name="Mukai Y."/>
            <person name="Nagasaki H."/>
            <person name="Nagata Y."/>
            <person name="Naito S."/>
            <person name="Nakashima M."/>
            <person name="Nakama Y."/>
            <person name="Nakamichi Y."/>
            <person name="Nakamura M."/>
            <person name="Meguro A."/>
            <person name="Negishi M."/>
            <person name="Ohta I."/>
            <person name="Ohta T."/>
            <person name="Okamoto M."/>
            <person name="Ono N."/>
            <person name="Saji S."/>
            <person name="Sakaguchi M."/>
            <person name="Sakai K."/>
            <person name="Shibata M."/>
            <person name="Shimokawa T."/>
            <person name="Song J."/>
            <person name="Takazaki Y."/>
            <person name="Terasawa K."/>
            <person name="Tsugane M."/>
            <person name="Tsuji K."/>
            <person name="Ueda S."/>
            <person name="Waki K."/>
            <person name="Yamagata H."/>
            <person name="Yamamoto M."/>
            <person name="Yamamoto S."/>
            <person name="Yamane H."/>
            <person name="Yoshiki S."/>
            <person name="Yoshihara R."/>
            <person name="Yukawa K."/>
            <person name="Zhong H."/>
            <person name="Yano M."/>
            <person name="Yuan Q."/>
            <person name="Ouyang S."/>
            <person name="Liu J."/>
            <person name="Jones K.M."/>
            <person name="Gansberger K."/>
            <person name="Moffat K."/>
            <person name="Hill J."/>
            <person name="Bera J."/>
            <person name="Fadrosh D."/>
            <person name="Jin S."/>
            <person name="Johri S."/>
            <person name="Kim M."/>
            <person name="Overton L."/>
            <person name="Reardon M."/>
            <person name="Tsitrin T."/>
            <person name="Vuong H."/>
            <person name="Weaver B."/>
            <person name="Ciecko A."/>
            <person name="Tallon L."/>
            <person name="Jackson J."/>
            <person name="Pai G."/>
            <person name="Aken S.V."/>
            <person name="Utterback T."/>
            <person name="Reidmuller S."/>
            <person name="Feldblyum T."/>
            <person name="Hsiao J."/>
            <person name="Zismann V."/>
            <person name="Iobst S."/>
            <person name="de Vazeille A.R."/>
            <person name="Buell C.R."/>
            <person name="Ying K."/>
            <person name="Li Y."/>
            <person name="Lu T."/>
            <person name="Huang Y."/>
            <person name="Zhao Q."/>
            <person name="Feng Q."/>
            <person name="Zhang L."/>
            <person name="Zhu J."/>
            <person name="Weng Q."/>
            <person name="Mu J."/>
            <person name="Lu Y."/>
            <person name="Fan D."/>
            <person name="Liu Y."/>
            <person name="Guan J."/>
            <person name="Zhang Y."/>
            <person name="Yu S."/>
            <person name="Liu X."/>
            <person name="Zhang Y."/>
            <person name="Hong G."/>
            <person name="Han B."/>
            <person name="Choisne N."/>
            <person name="Demange N."/>
            <person name="Orjeda G."/>
            <person name="Samain S."/>
            <person name="Cattolico L."/>
            <person name="Pelletier E."/>
            <person name="Couloux A."/>
            <person name="Segurens B."/>
            <person name="Wincker P."/>
            <person name="D'Hont A."/>
            <person name="Scarpelli C."/>
            <person name="Weissenbach J."/>
            <person name="Salanoubat M."/>
            <person name="Quetier F."/>
            <person name="Yu Y."/>
            <person name="Kim H.R."/>
            <person name="Rambo T."/>
            <person name="Currie J."/>
            <person name="Collura K."/>
            <person name="Luo M."/>
            <person name="Yang T."/>
            <person name="Ammiraju J.S.S."/>
            <person name="Engler F."/>
            <person name="Soderlund C."/>
            <person name="Wing R.A."/>
            <person name="Palmer L.E."/>
            <person name="de la Bastide M."/>
            <person name="Spiegel L."/>
            <person name="Nascimento L."/>
            <person name="Zutavern T."/>
            <person name="O'Shaughnessy A."/>
            <person name="Dike S."/>
            <person name="Dedhia N."/>
            <person name="Preston R."/>
            <person name="Balija V."/>
            <person name="McCombie W.R."/>
            <person name="Chow T."/>
            <person name="Chen H."/>
            <person name="Chung M."/>
            <person name="Chen C."/>
            <person name="Shaw J."/>
            <person name="Wu H."/>
            <person name="Hsiao K."/>
            <person name="Chao Y."/>
            <person name="Chu M."/>
            <person name="Cheng C."/>
            <person name="Hour A."/>
            <person name="Lee P."/>
            <person name="Lin S."/>
            <person name="Lin Y."/>
            <person name="Liou J."/>
            <person name="Liu S."/>
            <person name="Hsing Y."/>
            <person name="Raghuvanshi S."/>
            <person name="Mohanty A."/>
            <person name="Bharti A.K."/>
            <person name="Gaur A."/>
            <person name="Gupta V."/>
            <person name="Kumar D."/>
            <person name="Ravi V."/>
            <person name="Vij S."/>
            <person name="Kapur A."/>
            <person name="Khurana P."/>
            <person name="Khurana P."/>
            <person name="Khurana J.P."/>
            <person name="Tyagi A.K."/>
            <person name="Gaikwad K."/>
            <person name="Singh A."/>
            <person name="Dalal V."/>
            <person name="Srivastava S."/>
            <person name="Dixit A."/>
            <person name="Pal A.K."/>
            <person name="Ghazi I.A."/>
            <person name="Yadav M."/>
            <person name="Pandit A."/>
            <person name="Bhargava A."/>
            <person name="Sureshbabu K."/>
            <person name="Batra K."/>
            <person name="Sharma T.R."/>
            <person name="Mohapatra T."/>
            <person name="Singh N.K."/>
            <person name="Messing J."/>
            <person name="Nelson A.B."/>
            <person name="Fuks G."/>
            <person name="Kavchok S."/>
            <person name="Keizer G."/>
            <person name="Linton E."/>
            <person name="Llaca V."/>
            <person name="Song R."/>
            <person name="Tanyolac B."/>
            <person name="Young S."/>
            <person name="Ho-Il K."/>
            <person name="Hahn J.H."/>
            <person name="Sangsakoo G."/>
            <person name="Vanavichit A."/>
            <person name="de Mattos Luiz.A.T."/>
            <person name="Zimmer P.D."/>
            <person name="Malone G."/>
            <person name="Dellagostin O."/>
            <person name="de Oliveira A.C."/>
            <person name="Bevan M."/>
            <person name="Bancroft I."/>
            <person name="Minx P."/>
            <person name="Cordum H."/>
            <person name="Wilson R."/>
            <person name="Cheng Z."/>
            <person name="Jin W."/>
            <person name="Jiang J."/>
            <person name="Leong S.A."/>
            <person name="Iwama H."/>
            <person name="Gojobori T."/>
            <person name="Itoh T."/>
            <person name="Niimura Y."/>
            <person name="Fujii Y."/>
            <person name="Habara T."/>
            <person name="Sakai H."/>
            <person name="Sato Y."/>
            <person name="Wilson G."/>
            <person name="Kumar K."/>
            <person name="McCouch S."/>
            <person name="Juretic N."/>
            <person name="Hoen D."/>
            <person name="Wright S."/>
            <person name="Bruskiewich R."/>
            <person name="Bureau T."/>
            <person name="Miyao A."/>
            <person name="Hirochika H."/>
            <person name="Nishikawa T."/>
            <person name="Kadowaki K."/>
            <person name="Sugiura M."/>
            <person name="Burr B."/>
            <person name="Sasaki T."/>
        </authorList>
    </citation>
    <scope>NUCLEOTIDE SEQUENCE [LARGE SCALE GENOMIC DNA]</scope>
    <source>
        <strain evidence="12">cv. Nipponbare</strain>
    </source>
</reference>
<evidence type="ECO:0000256" key="7">
    <source>
        <dbReference type="ARBA" id="ARBA00023078"/>
    </source>
</evidence>
<gene>
    <name evidence="11" type="ORF">OSJNBa0004B23.7</name>
</gene>
<dbReference type="InterPro" id="IPR005162">
    <property type="entry name" value="Retrotrans_gag_dom"/>
</dbReference>
<evidence type="ECO:0000256" key="2">
    <source>
        <dbReference type="ARBA" id="ARBA00010661"/>
    </source>
</evidence>
<keyword evidence="5" id="KW-0934">Plastid</keyword>
<evidence type="ECO:0000313" key="11">
    <source>
        <dbReference type="EMBL" id="AAV24816.1"/>
    </source>
</evidence>
<dbReference type="PANTHER" id="PTHR33223">
    <property type="entry name" value="CCHC-TYPE DOMAIN-CONTAINING PROTEIN"/>
    <property type="match status" value="1"/>
</dbReference>